<dbReference type="AlphaFoldDB" id="G4TSL5"/>
<feature type="region of interest" description="Disordered" evidence="2">
    <location>
        <begin position="267"/>
        <end position="296"/>
    </location>
</feature>
<keyword evidence="5" id="KW-1185">Reference proteome</keyword>
<name>G4TSL5_SERID</name>
<proteinExistence type="predicted"/>
<dbReference type="GO" id="GO:0016787">
    <property type="term" value="F:hydrolase activity"/>
    <property type="evidence" value="ECO:0007669"/>
    <property type="project" value="UniProtKB-KW"/>
</dbReference>
<dbReference type="eggNOG" id="KOG1515">
    <property type="taxonomic scope" value="Eukaryota"/>
</dbReference>
<dbReference type="InterPro" id="IPR029058">
    <property type="entry name" value="AB_hydrolase_fold"/>
</dbReference>
<dbReference type="InParanoid" id="G4TSL5"/>
<evidence type="ECO:0000256" key="2">
    <source>
        <dbReference type="SAM" id="MobiDB-lite"/>
    </source>
</evidence>
<dbReference type="InterPro" id="IPR013094">
    <property type="entry name" value="AB_hydrolase_3"/>
</dbReference>
<reference evidence="4 5" key="1">
    <citation type="journal article" date="2011" name="PLoS Pathog.">
        <title>Endophytic Life Strategies Decoded by Genome and Transcriptome Analyses of the Mutualistic Root Symbiont Piriformospora indica.</title>
        <authorList>
            <person name="Zuccaro A."/>
            <person name="Lahrmann U."/>
            <person name="Guldener U."/>
            <person name="Langen G."/>
            <person name="Pfiffi S."/>
            <person name="Biedenkopf D."/>
            <person name="Wong P."/>
            <person name="Samans B."/>
            <person name="Grimm C."/>
            <person name="Basiewicz M."/>
            <person name="Murat C."/>
            <person name="Martin F."/>
            <person name="Kogel K.H."/>
        </authorList>
    </citation>
    <scope>NUCLEOTIDE SEQUENCE [LARGE SCALE GENOMIC DNA]</scope>
    <source>
        <strain evidence="4 5">DSM 11827</strain>
    </source>
</reference>
<evidence type="ECO:0000313" key="5">
    <source>
        <dbReference type="Proteomes" id="UP000007148"/>
    </source>
</evidence>
<dbReference type="PANTHER" id="PTHR48081">
    <property type="entry name" value="AB HYDROLASE SUPERFAMILY PROTEIN C4A8.06C"/>
    <property type="match status" value="1"/>
</dbReference>
<evidence type="ECO:0000259" key="3">
    <source>
        <dbReference type="Pfam" id="PF07859"/>
    </source>
</evidence>
<organism evidence="4 5">
    <name type="scientific">Serendipita indica (strain DSM 11827)</name>
    <name type="common">Root endophyte fungus</name>
    <name type="synonym">Piriformospora indica</name>
    <dbReference type="NCBI Taxonomy" id="1109443"/>
    <lineage>
        <taxon>Eukaryota</taxon>
        <taxon>Fungi</taxon>
        <taxon>Dikarya</taxon>
        <taxon>Basidiomycota</taxon>
        <taxon>Agaricomycotina</taxon>
        <taxon>Agaricomycetes</taxon>
        <taxon>Sebacinales</taxon>
        <taxon>Serendipitaceae</taxon>
        <taxon>Serendipita</taxon>
    </lineage>
</organism>
<dbReference type="HOGENOM" id="CLU_012494_3_0_1"/>
<dbReference type="OrthoDB" id="408631at2759"/>
<accession>G4TSL5</accession>
<feature type="compositionally biased region" description="Basic and acidic residues" evidence="2">
    <location>
        <begin position="276"/>
        <end position="288"/>
    </location>
</feature>
<gene>
    <name evidence="4" type="ORF">PIIN_08261</name>
</gene>
<comment type="caution">
    <text evidence="4">The sequence shown here is derived from an EMBL/GenBank/DDBJ whole genome shotgun (WGS) entry which is preliminary data.</text>
</comment>
<keyword evidence="1" id="KW-0378">Hydrolase</keyword>
<dbReference type="EMBL" id="CAFZ01000301">
    <property type="protein sequence ID" value="CCA74308.1"/>
    <property type="molecule type" value="Genomic_DNA"/>
</dbReference>
<evidence type="ECO:0000313" key="4">
    <source>
        <dbReference type="EMBL" id="CCA74308.1"/>
    </source>
</evidence>
<evidence type="ECO:0000256" key="1">
    <source>
        <dbReference type="ARBA" id="ARBA00022801"/>
    </source>
</evidence>
<dbReference type="InterPro" id="IPR050300">
    <property type="entry name" value="GDXG_lipolytic_enzyme"/>
</dbReference>
<protein>
    <recommendedName>
        <fullName evidence="3">Alpha/beta hydrolase fold-3 domain-containing protein</fullName>
    </recommendedName>
</protein>
<dbReference type="Gene3D" id="3.40.50.1820">
    <property type="entry name" value="alpha/beta hydrolase"/>
    <property type="match status" value="1"/>
</dbReference>
<dbReference type="Proteomes" id="UP000007148">
    <property type="component" value="Unassembled WGS sequence"/>
</dbReference>
<dbReference type="Pfam" id="PF07859">
    <property type="entry name" value="Abhydrolase_3"/>
    <property type="match status" value="1"/>
</dbReference>
<feature type="domain" description="Alpha/beta hydrolase fold-3" evidence="3">
    <location>
        <begin position="133"/>
        <end position="229"/>
    </location>
</feature>
<sequence>MNPRGTTGRANYVKLYAATNIIRAVAMFGIHLGRAVGYLDPIEPPHETLVVPSTRGNRTIQIRVYRNKAAQELTTGLSAVHFNWHGKNHHSNWLGYQLKIPGSGWILPLQGQNGALIRAIMSSPLLNDREYPVTFLDCSYALSPEHPSPADAEDGRDAYDYVVQHAEELRVDLDRITFSGFSAGGTVGLGLAVKLCAEQREAHITSNSTKPFTTFPVKGMTVLYPVVTWLGERVKVPQPWVKTWPGTGNPEFVDDMIIASHFFSPTLSSGLTPEQEEQRKDELRRRPEISPACAKTEDFPPIFNLYTAEGKGSWRADR</sequence>
<dbReference type="SUPFAM" id="SSF53474">
    <property type="entry name" value="alpha/beta-Hydrolases"/>
    <property type="match status" value="1"/>
</dbReference>
<dbReference type="STRING" id="1109443.G4TSL5"/>